<evidence type="ECO:0000256" key="1">
    <source>
        <dbReference type="ARBA" id="ARBA00022448"/>
    </source>
</evidence>
<dbReference type="GO" id="GO:0007031">
    <property type="term" value="P:peroxisome organization"/>
    <property type="evidence" value="ECO:0007669"/>
    <property type="project" value="TreeGrafter"/>
</dbReference>
<feature type="transmembrane region" description="Helical" evidence="5">
    <location>
        <begin position="144"/>
        <end position="163"/>
    </location>
</feature>
<dbReference type="Gene3D" id="3.40.50.300">
    <property type="entry name" value="P-loop containing nucleotide triphosphate hydrolases"/>
    <property type="match status" value="1"/>
</dbReference>
<dbReference type="GO" id="GO:0015910">
    <property type="term" value="P:long-chain fatty acid import into peroxisome"/>
    <property type="evidence" value="ECO:0007669"/>
    <property type="project" value="TreeGrafter"/>
</dbReference>
<dbReference type="PANTHER" id="PTHR11384">
    <property type="entry name" value="ATP-BINDING CASSETTE, SUB-FAMILY D MEMBER"/>
    <property type="match status" value="1"/>
</dbReference>
<dbReference type="InterPro" id="IPR011527">
    <property type="entry name" value="ABC1_TM_dom"/>
</dbReference>
<dbReference type="SUPFAM" id="SSF52540">
    <property type="entry name" value="P-loop containing nucleoside triphosphate hydrolases"/>
    <property type="match status" value="1"/>
</dbReference>
<keyword evidence="8" id="KW-1185">Reference proteome</keyword>
<accession>A0A9N9D2C7</accession>
<proteinExistence type="predicted"/>
<dbReference type="GO" id="GO:0006635">
    <property type="term" value="P:fatty acid beta-oxidation"/>
    <property type="evidence" value="ECO:0007669"/>
    <property type="project" value="TreeGrafter"/>
</dbReference>
<comment type="caution">
    <text evidence="7">The sequence shown here is derived from an EMBL/GenBank/DDBJ whole genome shotgun (WGS) entry which is preliminary data.</text>
</comment>
<dbReference type="GO" id="GO:0005324">
    <property type="term" value="F:long-chain fatty acid transmembrane transporter activity"/>
    <property type="evidence" value="ECO:0007669"/>
    <property type="project" value="TreeGrafter"/>
</dbReference>
<feature type="non-terminal residue" evidence="7">
    <location>
        <position position="518"/>
    </location>
</feature>
<keyword evidence="2 5" id="KW-0812">Transmembrane</keyword>
<dbReference type="GO" id="GO:0140359">
    <property type="term" value="F:ABC-type transporter activity"/>
    <property type="evidence" value="ECO:0007669"/>
    <property type="project" value="InterPro"/>
</dbReference>
<name>A0A9N9D2C7_9GLOM</name>
<dbReference type="InterPro" id="IPR050835">
    <property type="entry name" value="ABC_transporter_sub-D"/>
</dbReference>
<organism evidence="7 8">
    <name type="scientific">Racocetra fulgida</name>
    <dbReference type="NCBI Taxonomy" id="60492"/>
    <lineage>
        <taxon>Eukaryota</taxon>
        <taxon>Fungi</taxon>
        <taxon>Fungi incertae sedis</taxon>
        <taxon>Mucoromycota</taxon>
        <taxon>Glomeromycotina</taxon>
        <taxon>Glomeromycetes</taxon>
        <taxon>Diversisporales</taxon>
        <taxon>Gigasporaceae</taxon>
        <taxon>Racocetra</taxon>
    </lineage>
</organism>
<dbReference type="OrthoDB" id="422637at2759"/>
<gene>
    <name evidence="7" type="ORF">RFULGI_LOCUS7447</name>
</gene>
<reference evidence="7" key="1">
    <citation type="submission" date="2021-06" db="EMBL/GenBank/DDBJ databases">
        <authorList>
            <person name="Kallberg Y."/>
            <person name="Tangrot J."/>
            <person name="Rosling A."/>
        </authorList>
    </citation>
    <scope>NUCLEOTIDE SEQUENCE</scope>
    <source>
        <strain evidence="7">IN212</strain>
    </source>
</reference>
<dbReference type="PANTHER" id="PTHR11384:SF67">
    <property type="entry name" value="ATP-BINDING CASSETTE SUB-FAMILY D MEMBER 1"/>
    <property type="match status" value="1"/>
</dbReference>
<evidence type="ECO:0000256" key="3">
    <source>
        <dbReference type="ARBA" id="ARBA00022989"/>
    </source>
</evidence>
<dbReference type="GO" id="GO:0005524">
    <property type="term" value="F:ATP binding"/>
    <property type="evidence" value="ECO:0007669"/>
    <property type="project" value="InterPro"/>
</dbReference>
<evidence type="ECO:0000256" key="2">
    <source>
        <dbReference type="ARBA" id="ARBA00022692"/>
    </source>
</evidence>
<dbReference type="GO" id="GO:0005778">
    <property type="term" value="C:peroxisomal membrane"/>
    <property type="evidence" value="ECO:0007669"/>
    <property type="project" value="TreeGrafter"/>
</dbReference>
<evidence type="ECO:0000256" key="4">
    <source>
        <dbReference type="ARBA" id="ARBA00023136"/>
    </source>
</evidence>
<feature type="domain" description="ABC transmembrane type-1" evidence="6">
    <location>
        <begin position="114"/>
        <end position="257"/>
    </location>
</feature>
<keyword evidence="3 5" id="KW-1133">Transmembrane helix</keyword>
<dbReference type="EMBL" id="CAJVPZ010010810">
    <property type="protein sequence ID" value="CAG8623563.1"/>
    <property type="molecule type" value="Genomic_DNA"/>
</dbReference>
<evidence type="ECO:0000256" key="5">
    <source>
        <dbReference type="SAM" id="Phobius"/>
    </source>
</evidence>
<keyword evidence="1" id="KW-0813">Transport</keyword>
<evidence type="ECO:0000259" key="6">
    <source>
        <dbReference type="Pfam" id="PF06472"/>
    </source>
</evidence>
<evidence type="ECO:0000313" key="8">
    <source>
        <dbReference type="Proteomes" id="UP000789396"/>
    </source>
</evidence>
<keyword evidence="4 5" id="KW-0472">Membrane</keyword>
<dbReference type="InterPro" id="IPR027417">
    <property type="entry name" value="P-loop_NTPase"/>
</dbReference>
<dbReference type="AlphaFoldDB" id="A0A9N9D2C7"/>
<dbReference type="Pfam" id="PF06472">
    <property type="entry name" value="ABC_membrane_2"/>
    <property type="match status" value="1"/>
</dbReference>
<evidence type="ECO:0000313" key="7">
    <source>
        <dbReference type="EMBL" id="CAG8623563.1"/>
    </source>
</evidence>
<feature type="transmembrane region" description="Helical" evidence="5">
    <location>
        <begin position="23"/>
        <end position="41"/>
    </location>
</feature>
<dbReference type="GO" id="GO:0042760">
    <property type="term" value="P:very long-chain fatty acid catabolic process"/>
    <property type="evidence" value="ECO:0007669"/>
    <property type="project" value="TreeGrafter"/>
</dbReference>
<dbReference type="Proteomes" id="UP000789396">
    <property type="component" value="Unassembled WGS sequence"/>
</dbReference>
<sequence>PLQAVLEPATSNVLRQPYSKTKVIASAAVITLAAYISNYIYKRRFENSGPPIISPISGSGDNRNDAFDGPASGSNKYTITVPYKNRTAKVTIRPTPNETFKKHKKFFPPATSARFCDGLASLYSNLGKPLLDTIIFNYQLTKSIGVVGMMGLFGNYLLTAWILRKATPAFGKLAAHEAKLEGDFRAAHTRLITNAEEIAFYNGADLELSILNRTYTKLIKHINSIFKIRIAYNMFEDFLIKYCWSAIGLLMCSVPVFFPSWGGRGGRQELGGNTVYGKERDRRMMYSYKELAELAGYTSRVYNLLSVLHSLYACEYVATPRPLNFPDDQEFYSLDNIRGEVNYGYNGLKFESVPIVAPNAGNERGGEELIKSLNISIHPGEHLLITGPNGRLSRPEEKDIFYIPQRPYLSIGTLRDQIIYPHSLTDMKRSGRTDNELLDILRKVHLANIPDREGGWETQKEWKDVFSDEGTCEFSTIGTEQERMSLDKEVAALVAKLKDVDSWKARIAEINKELQLNI</sequence>
<protein>
    <submittedName>
        <fullName evidence="7">5847_t:CDS:1</fullName>
    </submittedName>
</protein>